<evidence type="ECO:0000256" key="1">
    <source>
        <dbReference type="ARBA" id="ARBA00004821"/>
    </source>
</evidence>
<feature type="active site" description="Acyl-thioester intermediate" evidence="5 7">
    <location>
        <position position="176"/>
    </location>
</feature>
<dbReference type="InterPro" id="IPR045864">
    <property type="entry name" value="aa-tRNA-synth_II/BPL/LPL"/>
</dbReference>
<comment type="miscellaneous">
    <text evidence="5">In the reaction, the free carboxyl group of octanoic acid is attached via an amide linkage to the epsilon-amino group of a specific lysine residue of lipoyl domains of lipoate-dependent enzymes.</text>
</comment>
<sequence length="224" mass="25686">MHERHLEVRRLGRFAYEAGLRLQKELEQAVIERRETDYLLLLEHPHTFTIGRRAKENGVLATAERLKSLDVSVFETNRGGKVTYHGLGQIVGYPIISLSPDREDVHRYVRDIEEVLIRTLDDYEIEAFRIEGLTGVHTRQGKIAAIGIHIKRWVTTHGFALNVNTDLSFFDWIISCEGEPVTSLERLLGREVELKEVEDKIIENFAAVFGNPSVIENQKLKAEN</sequence>
<dbReference type="PROSITE" id="PS01313">
    <property type="entry name" value="LIPB"/>
    <property type="match status" value="1"/>
</dbReference>
<dbReference type="NCBIfam" id="NF010925">
    <property type="entry name" value="PRK14345.1"/>
    <property type="match status" value="1"/>
</dbReference>
<keyword evidence="2 5" id="KW-0808">Transferase</keyword>
<feature type="binding site" evidence="5 8">
    <location>
        <begin position="78"/>
        <end position="85"/>
    </location>
    <ligand>
        <name>substrate</name>
    </ligand>
</feature>
<evidence type="ECO:0000256" key="7">
    <source>
        <dbReference type="PIRSR" id="PIRSR016262-1"/>
    </source>
</evidence>
<dbReference type="Pfam" id="PF21948">
    <property type="entry name" value="LplA-B_cat"/>
    <property type="match status" value="1"/>
</dbReference>
<protein>
    <recommendedName>
        <fullName evidence="5 6">Octanoyltransferase</fullName>
        <ecNumber evidence="5 6">2.3.1.181</ecNumber>
    </recommendedName>
    <alternativeName>
        <fullName evidence="5">Lipoate-protein ligase B</fullName>
    </alternativeName>
    <alternativeName>
        <fullName evidence="5">Lipoyl/octanoyl transferase</fullName>
    </alternativeName>
    <alternativeName>
        <fullName evidence="5">Octanoyl-[acyl-carrier-protein]-protein N-octanoyltransferase</fullName>
    </alternativeName>
</protein>
<dbReference type="GO" id="GO:0033819">
    <property type="term" value="F:lipoyl(octanoyl) transferase activity"/>
    <property type="evidence" value="ECO:0007669"/>
    <property type="project" value="UniProtKB-EC"/>
</dbReference>
<feature type="binding site" evidence="5 8">
    <location>
        <begin position="158"/>
        <end position="160"/>
    </location>
    <ligand>
        <name>substrate</name>
    </ligand>
</feature>
<evidence type="ECO:0000256" key="5">
    <source>
        <dbReference type="HAMAP-Rule" id="MF_00013"/>
    </source>
</evidence>
<proteinExistence type="inferred from homology"/>
<comment type="function">
    <text evidence="4 5 6">Catalyzes the transfer of endogenously produced octanoic acid from octanoyl-acyl-carrier-protein onto the lipoyl domains of lipoate-dependent enzymes. Lipoyl-ACP can also act as a substrate although octanoyl-ACP is likely to be the physiological substrate.</text>
</comment>
<feature type="binding site" evidence="5 8">
    <location>
        <begin position="145"/>
        <end position="147"/>
    </location>
    <ligand>
        <name>substrate</name>
    </ligand>
</feature>
<dbReference type="EMBL" id="CADCUR010000299">
    <property type="protein sequence ID" value="CAA9429293.1"/>
    <property type="molecule type" value="Genomic_DNA"/>
</dbReference>
<accession>A0A6J4PY94</accession>
<dbReference type="InterPro" id="IPR004143">
    <property type="entry name" value="BPL_LPL_catalytic"/>
</dbReference>
<gene>
    <name evidence="5" type="primary">lipB</name>
    <name evidence="11" type="ORF">AVDCRST_MAG74-3573</name>
</gene>
<evidence type="ECO:0000256" key="3">
    <source>
        <dbReference type="ARBA" id="ARBA00023315"/>
    </source>
</evidence>
<dbReference type="GO" id="GO:0009249">
    <property type="term" value="P:protein lipoylation"/>
    <property type="evidence" value="ECO:0007669"/>
    <property type="project" value="InterPro"/>
</dbReference>
<name>A0A6J4PY94_9BACT</name>
<keyword evidence="3 5" id="KW-0012">Acyltransferase</keyword>
<dbReference type="UniPathway" id="UPA00538">
    <property type="reaction ID" value="UER00592"/>
</dbReference>
<dbReference type="EC" id="2.3.1.181" evidence="5 6"/>
<evidence type="ECO:0000256" key="9">
    <source>
        <dbReference type="PIRSR" id="PIRSR016262-3"/>
    </source>
</evidence>
<dbReference type="InterPro" id="IPR020605">
    <property type="entry name" value="Octanoyltransferase_CS"/>
</dbReference>
<reference evidence="11" key="1">
    <citation type="submission" date="2020-02" db="EMBL/GenBank/DDBJ databases">
        <authorList>
            <person name="Meier V. D."/>
        </authorList>
    </citation>
    <scope>NUCLEOTIDE SEQUENCE</scope>
    <source>
        <strain evidence="11">AVDCRST_MAG74</strain>
    </source>
</reference>
<dbReference type="CDD" id="cd16444">
    <property type="entry name" value="LipB"/>
    <property type="match status" value="1"/>
</dbReference>
<dbReference type="AlphaFoldDB" id="A0A6J4PY94"/>
<dbReference type="PANTHER" id="PTHR10993:SF7">
    <property type="entry name" value="LIPOYLTRANSFERASE 2, MITOCHONDRIAL-RELATED"/>
    <property type="match status" value="1"/>
</dbReference>
<evidence type="ECO:0000313" key="11">
    <source>
        <dbReference type="EMBL" id="CAA9429293.1"/>
    </source>
</evidence>
<evidence type="ECO:0000256" key="2">
    <source>
        <dbReference type="ARBA" id="ARBA00022679"/>
    </source>
</evidence>
<dbReference type="PANTHER" id="PTHR10993">
    <property type="entry name" value="OCTANOYLTRANSFERASE"/>
    <property type="match status" value="1"/>
</dbReference>
<dbReference type="GO" id="GO:0005737">
    <property type="term" value="C:cytoplasm"/>
    <property type="evidence" value="ECO:0007669"/>
    <property type="project" value="UniProtKB-SubCell"/>
</dbReference>
<feature type="domain" description="BPL/LPL catalytic" evidence="10">
    <location>
        <begin position="33"/>
        <end position="213"/>
    </location>
</feature>
<dbReference type="PROSITE" id="PS51733">
    <property type="entry name" value="BPL_LPL_CATALYTIC"/>
    <property type="match status" value="1"/>
</dbReference>
<feature type="site" description="Lowers pKa of active site Cys" evidence="5 9">
    <location>
        <position position="142"/>
    </location>
</feature>
<dbReference type="InterPro" id="IPR000544">
    <property type="entry name" value="Octanoyltransferase"/>
</dbReference>
<evidence type="ECO:0000256" key="6">
    <source>
        <dbReference type="PIRNR" id="PIRNR016262"/>
    </source>
</evidence>
<dbReference type="HAMAP" id="MF_00013">
    <property type="entry name" value="LipB"/>
    <property type="match status" value="1"/>
</dbReference>
<dbReference type="SUPFAM" id="SSF55681">
    <property type="entry name" value="Class II aaRS and biotin synthetases"/>
    <property type="match status" value="1"/>
</dbReference>
<organism evidence="11">
    <name type="scientific">uncultured Pyrinomonadaceae bacterium</name>
    <dbReference type="NCBI Taxonomy" id="2283094"/>
    <lineage>
        <taxon>Bacteria</taxon>
        <taxon>Pseudomonadati</taxon>
        <taxon>Acidobacteriota</taxon>
        <taxon>Blastocatellia</taxon>
        <taxon>Blastocatellales</taxon>
        <taxon>Pyrinomonadaceae</taxon>
        <taxon>environmental samples</taxon>
    </lineage>
</organism>
<comment type="catalytic activity">
    <reaction evidence="5 6">
        <text>octanoyl-[ACP] + L-lysyl-[protein] = N(6)-octanoyl-L-lysyl-[protein] + holo-[ACP] + H(+)</text>
        <dbReference type="Rhea" id="RHEA:17665"/>
        <dbReference type="Rhea" id="RHEA-COMP:9636"/>
        <dbReference type="Rhea" id="RHEA-COMP:9685"/>
        <dbReference type="Rhea" id="RHEA-COMP:9752"/>
        <dbReference type="Rhea" id="RHEA-COMP:9928"/>
        <dbReference type="ChEBI" id="CHEBI:15378"/>
        <dbReference type="ChEBI" id="CHEBI:29969"/>
        <dbReference type="ChEBI" id="CHEBI:64479"/>
        <dbReference type="ChEBI" id="CHEBI:78463"/>
        <dbReference type="ChEBI" id="CHEBI:78809"/>
        <dbReference type="EC" id="2.3.1.181"/>
    </reaction>
</comment>
<evidence type="ECO:0000256" key="4">
    <source>
        <dbReference type="ARBA" id="ARBA00024732"/>
    </source>
</evidence>
<evidence type="ECO:0000259" key="10">
    <source>
        <dbReference type="PROSITE" id="PS51733"/>
    </source>
</evidence>
<dbReference type="Gene3D" id="3.30.930.10">
    <property type="entry name" value="Bira Bifunctional Protein, Domain 2"/>
    <property type="match status" value="1"/>
</dbReference>
<evidence type="ECO:0000256" key="8">
    <source>
        <dbReference type="PIRSR" id="PIRSR016262-2"/>
    </source>
</evidence>
<comment type="pathway">
    <text evidence="1 5 6">Protein modification; protein lipoylation via endogenous pathway; protein N(6)-(lipoyl)lysine from octanoyl-[acyl-carrier-protein]: step 1/2.</text>
</comment>
<dbReference type="NCBIfam" id="TIGR00214">
    <property type="entry name" value="lipB"/>
    <property type="match status" value="1"/>
</dbReference>
<keyword evidence="5" id="KW-0963">Cytoplasm</keyword>
<comment type="similarity">
    <text evidence="5 6">Belongs to the LipB family.</text>
</comment>
<comment type="subcellular location">
    <subcellularLocation>
        <location evidence="5">Cytoplasm</location>
    </subcellularLocation>
</comment>
<dbReference type="PIRSF" id="PIRSF016262">
    <property type="entry name" value="LPLase"/>
    <property type="match status" value="1"/>
</dbReference>